<evidence type="ECO:0000256" key="1">
    <source>
        <dbReference type="SAM" id="Phobius"/>
    </source>
</evidence>
<keyword evidence="1" id="KW-0472">Membrane</keyword>
<sequence length="154" mass="17351">MSNILKWSFKNALVGMACMFCVVVIACAFLAPVLAHSNFAPAANVLYDFLHRLCKMHGTNIFTILHHPIGICARCIGSYISAAIILYTYLHKFKMDKIIFIIIGTLAFGEIAAEYFNLFVTNDFIRLIDGFFLGAFLGMLFIKILDWLEGKKGW</sequence>
<evidence type="ECO:0000313" key="2">
    <source>
        <dbReference type="EMBL" id="HIU93505.1"/>
    </source>
</evidence>
<evidence type="ECO:0000313" key="3">
    <source>
        <dbReference type="Proteomes" id="UP000886748"/>
    </source>
</evidence>
<dbReference type="PROSITE" id="PS51257">
    <property type="entry name" value="PROKAR_LIPOPROTEIN"/>
    <property type="match status" value="1"/>
</dbReference>
<dbReference type="Pfam" id="PF09858">
    <property type="entry name" value="DUF2085"/>
    <property type="match status" value="1"/>
</dbReference>
<reference evidence="2" key="1">
    <citation type="submission" date="2020-10" db="EMBL/GenBank/DDBJ databases">
        <authorList>
            <person name="Gilroy R."/>
        </authorList>
    </citation>
    <scope>NUCLEOTIDE SEQUENCE</scope>
    <source>
        <strain evidence="2">CHK154-7741</strain>
    </source>
</reference>
<keyword evidence="1" id="KW-0812">Transmembrane</keyword>
<comment type="caution">
    <text evidence="2">The sequence shown here is derived from an EMBL/GenBank/DDBJ whole genome shotgun (WGS) entry which is preliminary data.</text>
</comment>
<dbReference type="EMBL" id="DVOD01000072">
    <property type="protein sequence ID" value="HIU93505.1"/>
    <property type="molecule type" value="Genomic_DNA"/>
</dbReference>
<organism evidence="2 3">
    <name type="scientific">Candidatus Limenecus avicola</name>
    <dbReference type="NCBI Taxonomy" id="2840847"/>
    <lineage>
        <taxon>Bacteria</taxon>
        <taxon>Bacillati</taxon>
        <taxon>Bacillota</taxon>
        <taxon>Clostridia</taxon>
        <taxon>Eubacteriales</taxon>
        <taxon>Clostridiaceae</taxon>
        <taxon>Clostridiaceae incertae sedis</taxon>
        <taxon>Candidatus Limenecus</taxon>
    </lineage>
</organism>
<feature type="transmembrane region" description="Helical" evidence="1">
    <location>
        <begin position="124"/>
        <end position="145"/>
    </location>
</feature>
<dbReference type="Proteomes" id="UP000886748">
    <property type="component" value="Unassembled WGS sequence"/>
</dbReference>
<accession>A0A9D1SSA1</accession>
<proteinExistence type="predicted"/>
<dbReference type="AlphaFoldDB" id="A0A9D1SSA1"/>
<protein>
    <submittedName>
        <fullName evidence="2">DUF2085 domain-containing protein</fullName>
    </submittedName>
</protein>
<feature type="transmembrane region" description="Helical" evidence="1">
    <location>
        <begin position="98"/>
        <end position="118"/>
    </location>
</feature>
<name>A0A9D1SSA1_9CLOT</name>
<feature type="transmembrane region" description="Helical" evidence="1">
    <location>
        <begin position="12"/>
        <end position="35"/>
    </location>
</feature>
<feature type="transmembrane region" description="Helical" evidence="1">
    <location>
        <begin position="65"/>
        <end position="86"/>
    </location>
</feature>
<reference evidence="2" key="2">
    <citation type="journal article" date="2021" name="PeerJ">
        <title>Extensive microbial diversity within the chicken gut microbiome revealed by metagenomics and culture.</title>
        <authorList>
            <person name="Gilroy R."/>
            <person name="Ravi A."/>
            <person name="Getino M."/>
            <person name="Pursley I."/>
            <person name="Horton D.L."/>
            <person name="Alikhan N.F."/>
            <person name="Baker D."/>
            <person name="Gharbi K."/>
            <person name="Hall N."/>
            <person name="Watson M."/>
            <person name="Adriaenssens E.M."/>
            <person name="Foster-Nyarko E."/>
            <person name="Jarju S."/>
            <person name="Secka A."/>
            <person name="Antonio M."/>
            <person name="Oren A."/>
            <person name="Chaudhuri R.R."/>
            <person name="La Ragione R."/>
            <person name="Hildebrand F."/>
            <person name="Pallen M.J."/>
        </authorList>
    </citation>
    <scope>NUCLEOTIDE SEQUENCE</scope>
    <source>
        <strain evidence="2">CHK154-7741</strain>
    </source>
</reference>
<gene>
    <name evidence="2" type="ORF">IAD26_10305</name>
</gene>
<dbReference type="InterPro" id="IPR019206">
    <property type="entry name" value="DUF2085_TM"/>
</dbReference>
<keyword evidence="1" id="KW-1133">Transmembrane helix</keyword>